<evidence type="ECO:0000313" key="2">
    <source>
        <dbReference type="Proteomes" id="UP001200145"/>
    </source>
</evidence>
<dbReference type="PANTHER" id="PTHR40257">
    <property type="match status" value="1"/>
</dbReference>
<protein>
    <recommendedName>
        <fullName evidence="3">DUF1330 domain-containing protein</fullName>
    </recommendedName>
</protein>
<evidence type="ECO:0008006" key="3">
    <source>
        <dbReference type="Google" id="ProtNLM"/>
    </source>
</evidence>
<evidence type="ECO:0000313" key="1">
    <source>
        <dbReference type="EMBL" id="MCF1713306.1"/>
    </source>
</evidence>
<dbReference type="RefSeq" id="WP_234863840.1">
    <property type="nucleotide sequence ID" value="NZ_JAKEVY010000001.1"/>
</dbReference>
<proteinExistence type="predicted"/>
<dbReference type="Proteomes" id="UP001200145">
    <property type="component" value="Unassembled WGS sequence"/>
</dbReference>
<organism evidence="1 2">
    <name type="scientific">Flavihumibacter fluminis</name>
    <dbReference type="NCBI Taxonomy" id="2909236"/>
    <lineage>
        <taxon>Bacteria</taxon>
        <taxon>Pseudomonadati</taxon>
        <taxon>Bacteroidota</taxon>
        <taxon>Chitinophagia</taxon>
        <taxon>Chitinophagales</taxon>
        <taxon>Chitinophagaceae</taxon>
        <taxon>Flavihumibacter</taxon>
    </lineage>
</organism>
<dbReference type="SUPFAM" id="SSF54909">
    <property type="entry name" value="Dimeric alpha+beta barrel"/>
    <property type="match status" value="1"/>
</dbReference>
<dbReference type="InterPro" id="IPR011008">
    <property type="entry name" value="Dimeric_a/b-barrel"/>
</dbReference>
<dbReference type="PANTHER" id="PTHR40257:SF1">
    <property type="entry name" value="DUF1330 DOMAIN-CONTAINING PROTEIN"/>
    <property type="match status" value="1"/>
</dbReference>
<accession>A0ABS9BF70</accession>
<dbReference type="Gene3D" id="3.30.70.100">
    <property type="match status" value="1"/>
</dbReference>
<gene>
    <name evidence="1" type="ORF">L0U88_01530</name>
</gene>
<keyword evidence="2" id="KW-1185">Reference proteome</keyword>
<dbReference type="EMBL" id="JAKEVY010000001">
    <property type="protein sequence ID" value="MCF1713306.1"/>
    <property type="molecule type" value="Genomic_DNA"/>
</dbReference>
<reference evidence="1 2" key="1">
    <citation type="submission" date="2022-01" db="EMBL/GenBank/DDBJ databases">
        <title>Flavihumibacter sp. nov., isolated from sediment of a river.</title>
        <authorList>
            <person name="Liu H."/>
        </authorList>
    </citation>
    <scope>NUCLEOTIDE SEQUENCE [LARGE SCALE GENOMIC DNA]</scope>
    <source>
        <strain evidence="1 2">RY-1</strain>
    </source>
</reference>
<comment type="caution">
    <text evidence="1">The sequence shown here is derived from an EMBL/GenBank/DDBJ whole genome shotgun (WGS) entry which is preliminary data.</text>
</comment>
<sequence length="139" mass="15815">MDKIYLMPTQEAGRKFVMRQLHGNIVMLNLLRFRKTADYSDNPELMPKEPISGKQAYQLYIEHTLPFLNQSGGEILFMGEGGDFLIGPENEHWDAVLLVKQNSVNSFLAFESNKEYMKGIGHRTAALADSRLLPIVETK</sequence>
<name>A0ABS9BF70_9BACT</name>